<reference evidence="1" key="1">
    <citation type="journal article" date="2024" name="Gigascience">
        <title>Chromosome-level genome of the poultry shaft louse Menopon gallinae provides insight into the host-switching and adaptive evolution of parasitic lice.</title>
        <authorList>
            <person name="Xu Y."/>
            <person name="Ma L."/>
            <person name="Liu S."/>
            <person name="Liang Y."/>
            <person name="Liu Q."/>
            <person name="He Z."/>
            <person name="Tian L."/>
            <person name="Duan Y."/>
            <person name="Cai W."/>
            <person name="Li H."/>
            <person name="Song F."/>
        </authorList>
    </citation>
    <scope>NUCLEOTIDE SEQUENCE</scope>
    <source>
        <strain evidence="1">Cailab_2023a</strain>
    </source>
</reference>
<protein>
    <recommendedName>
        <fullName evidence="2">Amyloid protein-binding protein 2</fullName>
    </recommendedName>
</protein>
<evidence type="ECO:0008006" key="2">
    <source>
        <dbReference type="Google" id="ProtNLM"/>
    </source>
</evidence>
<dbReference type="SUPFAM" id="SSF48452">
    <property type="entry name" value="TPR-like"/>
    <property type="match status" value="2"/>
</dbReference>
<organism evidence="1">
    <name type="scientific">Menopon gallinae</name>
    <name type="common">poultry shaft louse</name>
    <dbReference type="NCBI Taxonomy" id="328185"/>
    <lineage>
        <taxon>Eukaryota</taxon>
        <taxon>Metazoa</taxon>
        <taxon>Ecdysozoa</taxon>
        <taxon>Arthropoda</taxon>
        <taxon>Hexapoda</taxon>
        <taxon>Insecta</taxon>
        <taxon>Pterygota</taxon>
        <taxon>Neoptera</taxon>
        <taxon>Paraneoptera</taxon>
        <taxon>Psocodea</taxon>
        <taxon>Troctomorpha</taxon>
        <taxon>Phthiraptera</taxon>
        <taxon>Amblycera</taxon>
        <taxon>Menoponidae</taxon>
        <taxon>Menopon</taxon>
    </lineage>
</organism>
<dbReference type="PANTHER" id="PTHR46575">
    <property type="entry name" value="AMYLOID PROTEIN-BINDING PROTEIN 2"/>
    <property type="match status" value="1"/>
</dbReference>
<dbReference type="EMBL" id="JARGDH010000003">
    <property type="protein sequence ID" value="KAL0272270.1"/>
    <property type="molecule type" value="Genomic_DNA"/>
</dbReference>
<dbReference type="GO" id="GO:0031462">
    <property type="term" value="C:Cul2-RING ubiquitin ligase complex"/>
    <property type="evidence" value="ECO:0007669"/>
    <property type="project" value="TreeGrafter"/>
</dbReference>
<dbReference type="InterPro" id="IPR011990">
    <property type="entry name" value="TPR-like_helical_dom_sf"/>
</dbReference>
<dbReference type="Gene3D" id="1.25.40.10">
    <property type="entry name" value="Tetratricopeptide repeat domain"/>
    <property type="match status" value="3"/>
</dbReference>
<dbReference type="GO" id="GO:0006886">
    <property type="term" value="P:intracellular protein transport"/>
    <property type="evidence" value="ECO:0007669"/>
    <property type="project" value="InterPro"/>
</dbReference>
<gene>
    <name evidence="1" type="ORF">PYX00_005311</name>
</gene>
<dbReference type="GO" id="GO:1990756">
    <property type="term" value="F:ubiquitin-like ligase-substrate adaptor activity"/>
    <property type="evidence" value="ECO:0007669"/>
    <property type="project" value="TreeGrafter"/>
</dbReference>
<comment type="caution">
    <text evidence="1">The sequence shown here is derived from an EMBL/GenBank/DDBJ whole genome shotgun (WGS) entry which is preliminary data.</text>
</comment>
<dbReference type="PANTHER" id="PTHR46575:SF1">
    <property type="entry name" value="AMYLOID PROTEIN-BINDING PROTEIN 2"/>
    <property type="match status" value="1"/>
</dbReference>
<name>A0AAW2HQK8_9NEOP</name>
<evidence type="ECO:0000313" key="1">
    <source>
        <dbReference type="EMBL" id="KAL0272270.1"/>
    </source>
</evidence>
<sequence>MLPAVCLRSGQVSNMADLRELRNYKSLYNCCVHVITVNFKILRSVVKYLPENVLCDIYYKLYEENNLGTLVEEFSNLEVFIRVLKIGICHLTLHRCFQTLEEHGAELGAKLCKNYSEKAKNCCNDSCMKNRLDIVDAGLRLGGFLSDAAWYDKAEIVLLACLEVCETLEDTPANKRLLLHCCHKLLRVQASYCNLQGAQKIYEKTLAVLEDLNNTNNTPNLAGIYAVISDYFFIKSEFDDAYTYSLRALHELKPSVPAKVTVDVLRQASKAFVVKREFVKAGILSRQAVDLAAEVFGFDHPKYADAQLNYGFFLLNFDSIHPCVEVYESAHSIKSSVFKKNNIHVALALEDLAYALYVREYISGRFEEAQEKADEAIRIKEKLLPPDHIMLSSAKRVKALILEEIAIDNSEEQSQRKLLAQAEEFHLIALSMTMKVYGEKNLQTAKHYGNLGRLCQSMKKFKEAEQMHIKAISIKEELLGPDHLEVGLSVGHLASLYNYHMGEYHKAKDLYMRSISISTKLFGSRYSGLEFDYRGLVHVYTNLNDPEKAAEYSYLLNSWRMLRKHRLEKYGHTFITHQPPKPILQIVQEVLNPTPIQPSVSAY</sequence>
<proteinExistence type="predicted"/>
<dbReference type="GO" id="GO:0043161">
    <property type="term" value="P:proteasome-mediated ubiquitin-dependent protein catabolic process"/>
    <property type="evidence" value="ECO:0007669"/>
    <property type="project" value="TreeGrafter"/>
</dbReference>
<accession>A0AAW2HQK8</accession>
<dbReference type="Pfam" id="PF13424">
    <property type="entry name" value="TPR_12"/>
    <property type="match status" value="1"/>
</dbReference>
<dbReference type="InterPro" id="IPR042476">
    <property type="entry name" value="APPBP2"/>
</dbReference>
<dbReference type="AlphaFoldDB" id="A0AAW2HQK8"/>